<dbReference type="SUPFAM" id="SSF54928">
    <property type="entry name" value="RNA-binding domain, RBD"/>
    <property type="match status" value="1"/>
</dbReference>
<dbReference type="GeneID" id="108007223"/>
<evidence type="ECO:0000313" key="5">
    <source>
        <dbReference type="Proteomes" id="UP001652628"/>
    </source>
</evidence>
<dbReference type="Gene3D" id="3.30.70.330">
    <property type="match status" value="1"/>
</dbReference>
<dbReference type="RefSeq" id="XP_016926347.3">
    <property type="nucleotide sequence ID" value="XM_017070858.4"/>
</dbReference>
<dbReference type="Proteomes" id="UP001652628">
    <property type="component" value="Chromosome 3"/>
</dbReference>
<protein>
    <recommendedName>
        <fullName evidence="4">RRM domain-containing protein</fullName>
    </recommendedName>
</protein>
<dbReference type="SMART" id="SM00360">
    <property type="entry name" value="RRM"/>
    <property type="match status" value="1"/>
</dbReference>
<sequence>MENSWSSLASIGSLVVPHTSAGLPGFPEIDHSGEDGSPLPKIPRMAEHVQNCSLPREMDTDFKEEAARFQSMQAKALPYQPGTVVIQPPKRSPPEAENNRRMYIPDLNQVITHRDIFNYFCTFGDLERVCVRNGTDNLNYAMVLFSRTASMEQAIKSNPHLIKGNRLNCRKATVRSGNRFNMQTFGIVGNQRLESSKKRTKSPVSQLPKTPKWLPIEEKSKKSDLLKQKKPQKQSIRRSARLQKLVEAKSKKTVAPGKADKSYVYAVTTKDGVSRWSFKLSESSLSPDEVRVFKKGPPQAAQALRNLREKVIPKSSELSKQNAELLESETKPNALKSLETIPDPVEAPAPIFIDLTLPQPQTRAPWVPLPKLVIPEFSKPDLRSKILSTLGQNYVHHCYTNVEAYRKSKCYIDLPPEELIKRPSVKEYVDQMYAEK</sequence>
<feature type="compositionally biased region" description="Basic and acidic residues" evidence="3">
    <location>
        <begin position="218"/>
        <end position="227"/>
    </location>
</feature>
<evidence type="ECO:0000256" key="3">
    <source>
        <dbReference type="SAM" id="MobiDB-lite"/>
    </source>
</evidence>
<evidence type="ECO:0000256" key="2">
    <source>
        <dbReference type="PROSITE-ProRule" id="PRU00176"/>
    </source>
</evidence>
<gene>
    <name evidence="6" type="primary">LOC108007223</name>
</gene>
<dbReference type="InterPro" id="IPR000504">
    <property type="entry name" value="RRM_dom"/>
</dbReference>
<dbReference type="InterPro" id="IPR035979">
    <property type="entry name" value="RBD_domain_sf"/>
</dbReference>
<accession>A0AB39Z1A1</accession>
<evidence type="ECO:0000256" key="1">
    <source>
        <dbReference type="ARBA" id="ARBA00022884"/>
    </source>
</evidence>
<feature type="region of interest" description="Disordered" evidence="3">
    <location>
        <begin position="191"/>
        <end position="210"/>
    </location>
</feature>
<dbReference type="InterPro" id="IPR012677">
    <property type="entry name" value="Nucleotide-bd_a/b_plait_sf"/>
</dbReference>
<dbReference type="AlphaFoldDB" id="A0AB39Z1A1"/>
<feature type="compositionally biased region" description="Basic residues" evidence="3">
    <location>
        <begin position="228"/>
        <end position="240"/>
    </location>
</feature>
<keyword evidence="5" id="KW-1185">Reference proteome</keyword>
<evidence type="ECO:0000259" key="4">
    <source>
        <dbReference type="PROSITE" id="PS50102"/>
    </source>
</evidence>
<reference evidence="6" key="1">
    <citation type="submission" date="2025-08" db="UniProtKB">
        <authorList>
            <consortium name="RefSeq"/>
        </authorList>
    </citation>
    <scope>IDENTIFICATION</scope>
</reference>
<feature type="domain" description="RRM" evidence="4">
    <location>
        <begin position="100"/>
        <end position="179"/>
    </location>
</feature>
<dbReference type="CDD" id="cd00590">
    <property type="entry name" value="RRM_SF"/>
    <property type="match status" value="1"/>
</dbReference>
<dbReference type="GO" id="GO:0003723">
    <property type="term" value="F:RNA binding"/>
    <property type="evidence" value="ECO:0007669"/>
    <property type="project" value="UniProtKB-UniRule"/>
</dbReference>
<organism evidence="5 6">
    <name type="scientific">Drosophila suzukii</name>
    <name type="common">Spotted-wing drosophila fruit fly</name>
    <dbReference type="NCBI Taxonomy" id="28584"/>
    <lineage>
        <taxon>Eukaryota</taxon>
        <taxon>Metazoa</taxon>
        <taxon>Ecdysozoa</taxon>
        <taxon>Arthropoda</taxon>
        <taxon>Hexapoda</taxon>
        <taxon>Insecta</taxon>
        <taxon>Pterygota</taxon>
        <taxon>Neoptera</taxon>
        <taxon>Endopterygota</taxon>
        <taxon>Diptera</taxon>
        <taxon>Brachycera</taxon>
        <taxon>Muscomorpha</taxon>
        <taxon>Ephydroidea</taxon>
        <taxon>Drosophilidae</taxon>
        <taxon>Drosophila</taxon>
        <taxon>Sophophora</taxon>
    </lineage>
</organism>
<keyword evidence="1 2" id="KW-0694">RNA-binding</keyword>
<name>A0AB39Z1A1_DROSZ</name>
<feature type="region of interest" description="Disordered" evidence="3">
    <location>
        <begin position="218"/>
        <end position="240"/>
    </location>
</feature>
<evidence type="ECO:0000313" key="6">
    <source>
        <dbReference type="RefSeq" id="XP_016926347.3"/>
    </source>
</evidence>
<proteinExistence type="predicted"/>
<dbReference type="PROSITE" id="PS50102">
    <property type="entry name" value="RRM"/>
    <property type="match status" value="1"/>
</dbReference>